<sequence>MSTTNTPQRRLPAEWEPQDAILLAWPHGASDWQPVLTQARQTFCDIAGHISQRQMVIIVAPDTRMPLADLTSSGGRLENVRCYDIETNDTWIRDFGPITVEDQQQLRLLDFSFNGWGKKFEATHDNNVTRQLHQLGAFTAPQHRFDWVLEGGSIESDGRGTILTTSNCLLEPNRNPQLNQQDIEEQILRTVLGARKVLWLDHGHLEGDDTDAHIDTLARLCPDNTIVYVACDDPNDSHFSALKAMEAQLASFTCADGRPYRLLPLPWPAPCHAADGHRLPATYANFLIINGAVLVPVYGDPADALALQVVAAAFPDHEIIGVNCRTLIEQHGSLHCVTMQLPQGAVTP</sequence>
<gene>
    <name evidence="2" type="ordered locus">Selin_1176</name>
</gene>
<evidence type="ECO:0000256" key="1">
    <source>
        <dbReference type="ARBA" id="ARBA00022801"/>
    </source>
</evidence>
<dbReference type="RefSeq" id="WP_013505792.1">
    <property type="nucleotide sequence ID" value="NC_014836.1"/>
</dbReference>
<dbReference type="GO" id="GO:0047632">
    <property type="term" value="F:agmatine deiminase activity"/>
    <property type="evidence" value="ECO:0007669"/>
    <property type="project" value="UniProtKB-EC"/>
</dbReference>
<name>E6W4D7_DESIS</name>
<dbReference type="HOGENOM" id="CLU_037682_0_0_0"/>
<dbReference type="Proteomes" id="UP000002572">
    <property type="component" value="Chromosome"/>
</dbReference>
<dbReference type="STRING" id="653733.Selin_1176"/>
<dbReference type="EMBL" id="CP002432">
    <property type="protein sequence ID" value="ADU65911.1"/>
    <property type="molecule type" value="Genomic_DNA"/>
</dbReference>
<dbReference type="Pfam" id="PF04371">
    <property type="entry name" value="PAD_porph"/>
    <property type="match status" value="1"/>
</dbReference>
<dbReference type="InParanoid" id="E6W4D7"/>
<proteinExistence type="predicted"/>
<protein>
    <submittedName>
        <fullName evidence="2">Agmatine deiminase</fullName>
        <ecNumber evidence="2">3.5.3.12</ecNumber>
    </submittedName>
</protein>
<dbReference type="GO" id="GO:0004668">
    <property type="term" value="F:protein-arginine deiminase activity"/>
    <property type="evidence" value="ECO:0007669"/>
    <property type="project" value="InterPro"/>
</dbReference>
<dbReference type="OrthoDB" id="9808013at2"/>
<dbReference type="PANTHER" id="PTHR31377">
    <property type="entry name" value="AGMATINE DEIMINASE-RELATED"/>
    <property type="match status" value="1"/>
</dbReference>
<dbReference type="GO" id="GO:0009446">
    <property type="term" value="P:putrescine biosynthetic process"/>
    <property type="evidence" value="ECO:0007669"/>
    <property type="project" value="InterPro"/>
</dbReference>
<dbReference type="PANTHER" id="PTHR31377:SF0">
    <property type="entry name" value="AGMATINE DEIMINASE-RELATED"/>
    <property type="match status" value="1"/>
</dbReference>
<accession>E6W4D7</accession>
<dbReference type="eggNOG" id="COG2957">
    <property type="taxonomic scope" value="Bacteria"/>
</dbReference>
<dbReference type="InterPro" id="IPR007466">
    <property type="entry name" value="Peptidyl-Arg-deiminase_porph"/>
</dbReference>
<keyword evidence="1 2" id="KW-0378">Hydrolase</keyword>
<organism evidence="2 3">
    <name type="scientific">Desulfurispirillum indicum (strain ATCC BAA-1389 / DSM 22839 / S5)</name>
    <dbReference type="NCBI Taxonomy" id="653733"/>
    <lineage>
        <taxon>Bacteria</taxon>
        <taxon>Pseudomonadati</taxon>
        <taxon>Chrysiogenota</taxon>
        <taxon>Chrysiogenia</taxon>
        <taxon>Chrysiogenales</taxon>
        <taxon>Chrysiogenaceae</taxon>
        <taxon>Desulfurispirillum</taxon>
    </lineage>
</organism>
<reference evidence="2 3" key="1">
    <citation type="submission" date="2010-12" db="EMBL/GenBank/DDBJ databases">
        <title>Complete sequence of Desulfurispirillum indicum S5.</title>
        <authorList>
            <consortium name="US DOE Joint Genome Institute"/>
            <person name="Lucas S."/>
            <person name="Copeland A."/>
            <person name="Lapidus A."/>
            <person name="Cheng J.-F."/>
            <person name="Goodwin L."/>
            <person name="Pitluck S."/>
            <person name="Chertkov O."/>
            <person name="Held B."/>
            <person name="Detter J.C."/>
            <person name="Han C."/>
            <person name="Tapia R."/>
            <person name="Land M."/>
            <person name="Hauser L."/>
            <person name="Kyrpides N."/>
            <person name="Ivanova N."/>
            <person name="Mikhailova N."/>
            <person name="Haggblom M."/>
            <person name="Rauschenbach I."/>
            <person name="Bini E."/>
            <person name="Woyke T."/>
        </authorList>
    </citation>
    <scope>NUCLEOTIDE SEQUENCE [LARGE SCALE GENOMIC DNA]</scope>
    <source>
        <strain evidence="3">ATCC BAA-1389 / DSM 22839 / S5</strain>
    </source>
</reference>
<dbReference type="KEGG" id="din:Selin_1176"/>
<dbReference type="AlphaFoldDB" id="E6W4D7"/>
<dbReference type="EC" id="3.5.3.12" evidence="2"/>
<evidence type="ECO:0000313" key="3">
    <source>
        <dbReference type="Proteomes" id="UP000002572"/>
    </source>
</evidence>
<keyword evidence="3" id="KW-1185">Reference proteome</keyword>
<evidence type="ECO:0000313" key="2">
    <source>
        <dbReference type="EMBL" id="ADU65911.1"/>
    </source>
</evidence>
<dbReference type="SUPFAM" id="SSF55909">
    <property type="entry name" value="Pentein"/>
    <property type="match status" value="1"/>
</dbReference>
<dbReference type="Gene3D" id="3.75.10.10">
    <property type="entry name" value="L-arginine/glycine Amidinotransferase, Chain A"/>
    <property type="match status" value="1"/>
</dbReference>